<dbReference type="EMBL" id="JBEFKJ010000026">
    <property type="protein sequence ID" value="KAL2039387.1"/>
    <property type="molecule type" value="Genomic_DNA"/>
</dbReference>
<dbReference type="Proteomes" id="UP001590950">
    <property type="component" value="Unassembled WGS sequence"/>
</dbReference>
<gene>
    <name evidence="1" type="ORF">N7G274_008055</name>
</gene>
<sequence>MSVIEFDQTFDETFMPDEVLAGLARKAWGEMKTDYDSKPWIVAGISNKNAGQIPTVMAAIVKDKRVCFSSSMRSCTNDRIGYAYNAVLSPPAVQRALFECTLLSANGDMHRTGGNCGEQMAAVITFGDITDGSQDLDGSRVIAWINNKDGGRVIDPCGDVPGDNGLIRANAGCKTFITALKLTAVPETVRPRDLDANVHFVTDRPSLSLSPAHSRWRT</sequence>
<protein>
    <submittedName>
        <fullName evidence="1">Uncharacterized protein</fullName>
    </submittedName>
</protein>
<evidence type="ECO:0000313" key="2">
    <source>
        <dbReference type="Proteomes" id="UP001590950"/>
    </source>
</evidence>
<accession>A0ABR4A0C1</accession>
<organism evidence="1 2">
    <name type="scientific">Stereocaulon virgatum</name>
    <dbReference type="NCBI Taxonomy" id="373712"/>
    <lineage>
        <taxon>Eukaryota</taxon>
        <taxon>Fungi</taxon>
        <taxon>Dikarya</taxon>
        <taxon>Ascomycota</taxon>
        <taxon>Pezizomycotina</taxon>
        <taxon>Lecanoromycetes</taxon>
        <taxon>OSLEUM clade</taxon>
        <taxon>Lecanoromycetidae</taxon>
        <taxon>Lecanorales</taxon>
        <taxon>Lecanorineae</taxon>
        <taxon>Stereocaulaceae</taxon>
        <taxon>Stereocaulon</taxon>
    </lineage>
</organism>
<evidence type="ECO:0000313" key="1">
    <source>
        <dbReference type="EMBL" id="KAL2039387.1"/>
    </source>
</evidence>
<keyword evidence="2" id="KW-1185">Reference proteome</keyword>
<reference evidence="1 2" key="1">
    <citation type="submission" date="2024-09" db="EMBL/GenBank/DDBJ databases">
        <title>Rethinking Asexuality: The Enigmatic Case of Functional Sexual Genes in Lepraria (Stereocaulaceae).</title>
        <authorList>
            <person name="Doellman M."/>
            <person name="Sun Y."/>
            <person name="Barcenas-Pena A."/>
            <person name="Lumbsch H.T."/>
            <person name="Grewe F."/>
        </authorList>
    </citation>
    <scope>NUCLEOTIDE SEQUENCE [LARGE SCALE GENOMIC DNA]</scope>
    <source>
        <strain evidence="1 2">Mercado 3170</strain>
    </source>
</reference>
<name>A0ABR4A0C1_9LECA</name>
<comment type="caution">
    <text evidence="1">The sequence shown here is derived from an EMBL/GenBank/DDBJ whole genome shotgun (WGS) entry which is preliminary data.</text>
</comment>
<proteinExistence type="predicted"/>